<dbReference type="EMBL" id="JACTNG010000008">
    <property type="protein sequence ID" value="MBO1080461.1"/>
    <property type="molecule type" value="Genomic_DNA"/>
</dbReference>
<feature type="domain" description="GP-PDE" evidence="1">
    <location>
        <begin position="1"/>
        <end position="234"/>
    </location>
</feature>
<dbReference type="Gene3D" id="3.20.20.190">
    <property type="entry name" value="Phosphatidylinositol (PI) phosphodiesterase"/>
    <property type="match status" value="1"/>
</dbReference>
<organism evidence="2 3">
    <name type="scientific">Roseomonas haemaphysalidis</name>
    <dbReference type="NCBI Taxonomy" id="2768162"/>
    <lineage>
        <taxon>Bacteria</taxon>
        <taxon>Pseudomonadati</taxon>
        <taxon>Pseudomonadota</taxon>
        <taxon>Alphaproteobacteria</taxon>
        <taxon>Acetobacterales</taxon>
        <taxon>Roseomonadaceae</taxon>
        <taxon>Roseomonas</taxon>
    </lineage>
</organism>
<gene>
    <name evidence="2" type="ORF">IAI61_15570</name>
</gene>
<sequence>MVSHRGGALLWPENSVEAFRNSLRIGVDALECDVHLSSDGVPVVIHDSTLDRTTLATGPVALQSAASLVATPLRGHEHATVPRLKDVAALLRGETAMLQVEIKGAGQLDLLRRSLDVIDDAAIRPQTSIIAFDVAIAAAAIQAGGLGEVVWLFDAASLRSMGADGVITTARAHGVRAVETEIGAIDAALCQDLRRAGLTVGAWGANDAARLGKALELGLDLVATDDPVLALRLRQG</sequence>
<dbReference type="InterPro" id="IPR030395">
    <property type="entry name" value="GP_PDE_dom"/>
</dbReference>
<comment type="caution">
    <text evidence="2">The sequence shown here is derived from an EMBL/GenBank/DDBJ whole genome shotgun (WGS) entry which is preliminary data.</text>
</comment>
<dbReference type="PROSITE" id="PS50007">
    <property type="entry name" value="PIPLC_X_DOMAIN"/>
    <property type="match status" value="1"/>
</dbReference>
<dbReference type="InterPro" id="IPR017946">
    <property type="entry name" value="PLC-like_Pdiesterase_TIM-brl"/>
</dbReference>
<dbReference type="PANTHER" id="PTHR46211">
    <property type="entry name" value="GLYCEROPHOSPHORYL DIESTER PHOSPHODIESTERASE"/>
    <property type="match status" value="1"/>
</dbReference>
<reference evidence="2 3" key="1">
    <citation type="submission" date="2020-09" db="EMBL/GenBank/DDBJ databases">
        <title>Roseomonas.</title>
        <authorList>
            <person name="Zhu W."/>
        </authorList>
    </citation>
    <scope>NUCLEOTIDE SEQUENCE [LARGE SCALE GENOMIC DNA]</scope>
    <source>
        <strain evidence="2 3">573</strain>
    </source>
</reference>
<protein>
    <submittedName>
        <fullName evidence="2">Glycerophosphodiester phosphodiesterase</fullName>
    </submittedName>
</protein>
<proteinExistence type="predicted"/>
<dbReference type="Proteomes" id="UP001518989">
    <property type="component" value="Unassembled WGS sequence"/>
</dbReference>
<dbReference type="PROSITE" id="PS51704">
    <property type="entry name" value="GP_PDE"/>
    <property type="match status" value="1"/>
</dbReference>
<dbReference type="SUPFAM" id="SSF51695">
    <property type="entry name" value="PLC-like phosphodiesterases"/>
    <property type="match status" value="1"/>
</dbReference>
<accession>A0ABS3KSM0</accession>
<name>A0ABS3KSM0_9PROT</name>
<keyword evidence="3" id="KW-1185">Reference proteome</keyword>
<evidence type="ECO:0000313" key="3">
    <source>
        <dbReference type="Proteomes" id="UP001518989"/>
    </source>
</evidence>
<dbReference type="Pfam" id="PF03009">
    <property type="entry name" value="GDPD"/>
    <property type="match status" value="1"/>
</dbReference>
<dbReference type="PANTHER" id="PTHR46211:SF1">
    <property type="entry name" value="GLYCEROPHOSPHODIESTER PHOSPHODIESTERASE, CYTOPLASMIC"/>
    <property type="match status" value="1"/>
</dbReference>
<evidence type="ECO:0000313" key="2">
    <source>
        <dbReference type="EMBL" id="MBO1080461.1"/>
    </source>
</evidence>
<evidence type="ECO:0000259" key="1">
    <source>
        <dbReference type="PROSITE" id="PS51704"/>
    </source>
</evidence>